<feature type="signal peptide" evidence="2">
    <location>
        <begin position="1"/>
        <end position="21"/>
    </location>
</feature>
<keyword evidence="1" id="KW-0378">Hydrolase</keyword>
<accession>A0A2S5RGA6</accession>
<evidence type="ECO:0000313" key="4">
    <source>
        <dbReference type="Proteomes" id="UP000239785"/>
    </source>
</evidence>
<evidence type="ECO:0000256" key="1">
    <source>
        <dbReference type="ARBA" id="ARBA00022801"/>
    </source>
</evidence>
<dbReference type="GO" id="GO:0016788">
    <property type="term" value="F:hydrolase activity, acting on ester bonds"/>
    <property type="evidence" value="ECO:0007669"/>
    <property type="project" value="InterPro"/>
</dbReference>
<evidence type="ECO:0000256" key="2">
    <source>
        <dbReference type="SAM" id="SignalP"/>
    </source>
</evidence>
<dbReference type="OrthoDB" id="390278at2"/>
<feature type="chain" id="PRO_5015714913" evidence="2">
    <location>
        <begin position="22"/>
        <end position="431"/>
    </location>
</feature>
<keyword evidence="4" id="KW-1185">Reference proteome</keyword>
<dbReference type="RefSeq" id="WP_104208167.1">
    <property type="nucleotide sequence ID" value="NZ_PHNF01000002.1"/>
</dbReference>
<dbReference type="AlphaFoldDB" id="A0A2S5RGA6"/>
<evidence type="ECO:0000313" key="3">
    <source>
        <dbReference type="EMBL" id="PPE06340.1"/>
    </source>
</evidence>
<dbReference type="Proteomes" id="UP000239785">
    <property type="component" value="Unassembled WGS sequence"/>
</dbReference>
<dbReference type="InterPro" id="IPR001087">
    <property type="entry name" value="GDSL"/>
</dbReference>
<dbReference type="SUPFAM" id="SSF52266">
    <property type="entry name" value="SGNH hydrolase"/>
    <property type="match status" value="1"/>
</dbReference>
<name>A0A2S5RGA6_9MOLU</name>
<keyword evidence="2" id="KW-0732">Signal</keyword>
<dbReference type="PANTHER" id="PTHR45648">
    <property type="entry name" value="GDSL LIPASE/ACYLHYDROLASE FAMILY PROTEIN (AFU_ORTHOLOGUE AFUA_4G14700)"/>
    <property type="match status" value="1"/>
</dbReference>
<dbReference type="Pfam" id="PF00657">
    <property type="entry name" value="Lipase_GDSL"/>
    <property type="match status" value="1"/>
</dbReference>
<organism evidence="3 4">
    <name type="scientific">Mesoplasma corruscae</name>
    <dbReference type="NCBI Taxonomy" id="216874"/>
    <lineage>
        <taxon>Bacteria</taxon>
        <taxon>Bacillati</taxon>
        <taxon>Mycoplasmatota</taxon>
        <taxon>Mollicutes</taxon>
        <taxon>Entomoplasmatales</taxon>
        <taxon>Entomoplasmataceae</taxon>
        <taxon>Mesoplasma</taxon>
    </lineage>
</organism>
<dbReference type="EMBL" id="PHNF01000002">
    <property type="protein sequence ID" value="PPE06340.1"/>
    <property type="molecule type" value="Genomic_DNA"/>
</dbReference>
<comment type="caution">
    <text evidence="3">The sequence shown here is derived from an EMBL/GenBank/DDBJ whole genome shotgun (WGS) entry which is preliminary data.</text>
</comment>
<gene>
    <name evidence="3" type="ORF">MCORR_v1c06450</name>
</gene>
<dbReference type="PANTHER" id="PTHR45648:SF5">
    <property type="entry name" value="OS04G0577300 PROTEIN"/>
    <property type="match status" value="1"/>
</dbReference>
<dbReference type="InterPro" id="IPR051058">
    <property type="entry name" value="GDSL_Est/Lipase"/>
</dbReference>
<proteinExistence type="predicted"/>
<protein>
    <submittedName>
        <fullName evidence="3">Lipolytic enzyme, GDSL family</fullName>
    </submittedName>
</protein>
<dbReference type="Gene3D" id="3.40.50.1110">
    <property type="entry name" value="SGNH hydrolase"/>
    <property type="match status" value="1"/>
</dbReference>
<reference evidence="3 4" key="1">
    <citation type="submission" date="2017-11" db="EMBL/GenBank/DDBJ databases">
        <title>Genome sequence of Mesoplasma corruscae ELCA-2 (ATCC 49579).</title>
        <authorList>
            <person name="Lo W.-S."/>
            <person name="Kuo C.-H."/>
        </authorList>
    </citation>
    <scope>NUCLEOTIDE SEQUENCE [LARGE SCALE GENOMIC DNA]</scope>
    <source>
        <strain evidence="3 4">ELCA-2</strain>
    </source>
</reference>
<dbReference type="InterPro" id="IPR036514">
    <property type="entry name" value="SGNH_hydro_sf"/>
</dbReference>
<sequence>MKKILSILTVLSVSTPLAIQAVSCSNELDLNNPYLVGKNIDKSQAKDSSGKYQFGVSNFYVIGDSLSDQDGLSGLINNKLSTSILKINLQLGGDGYGYDENGVHHSNFSNGPTASVQVSKALGLETFNASNQFVGIKEEYGKNYSVGGATAAQVSGISSILLNDVTVDKQTKTLISQQIIHEKDIVFFEIGGNDLMSMIDLRNSPSDQLKFMNDSLKRLRIALLNLLNNDVKNIIFMTPPIMSFVPRYANKTGDELKAITNVSSEYYENVLKLLNEINPYYNDSIHLYDLYKDTLGEKGETNLEKRWLDTFSDSSLKEKAKSNLRVAYTDESKMDFEVKLNDKPIDISEIIEELKTKPFDEVVNTIIEFLKNNLQAENILDVKIKTIKAQEHDDLNSFFFTDFVHPTKGVHELVSKDILNIIEEISKTWKN</sequence>